<feature type="domain" description="Sulfatase N-terminal" evidence="8">
    <location>
        <begin position="24"/>
        <end position="367"/>
    </location>
</feature>
<dbReference type="PANTHER" id="PTHR45953">
    <property type="entry name" value="IDURONATE 2-SULFATASE"/>
    <property type="match status" value="1"/>
</dbReference>
<evidence type="ECO:0000256" key="1">
    <source>
        <dbReference type="ARBA" id="ARBA00001913"/>
    </source>
</evidence>
<evidence type="ECO:0000256" key="5">
    <source>
        <dbReference type="ARBA" id="ARBA00022801"/>
    </source>
</evidence>
<dbReference type="PANTHER" id="PTHR45953:SF1">
    <property type="entry name" value="IDURONATE 2-SULFATASE"/>
    <property type="match status" value="1"/>
</dbReference>
<gene>
    <name evidence="9" type="ORF">HW347_20135</name>
</gene>
<sequence>MKLLFSHTVLLLFVLQFSLAQERPNVLFIAIDDLNDYVNCMNGTVSIPTPNIDKLAKSGLLFNNAHSQAPLCGPSRASVMTGLYPSTSGNYLQVHDENIKKSSKATKNAIFIPDYFEKNGYKTMAVGKIYHGGDAAQTFQEYGGYFNLDGLRPPERMNYDPTKLPQKKGTTYTDWGAYPENDSLMGDYKIAQWAVDKLQQKHDQPFFLAVGFNKPHVPWHVPQKWFDMFPLEDIETPPYNKDDFDDIPLMAQKVAEVPMMPTTEELIEWKQWKEVIQAYSATVAFADAQVGKVLDALEKSNYKNNTIIVLWSDHGYDLGEKNRVAKHALWERDTRSILIFKEIEAKGGKICSSPVGLIDIYPTLVDMCKLPALEQLDGRSLTRFIEEPNLTWEHPALSFYGNKNVVVRGDRYRLTQYEDGSLELYDMKKDPNEWYNLAEKVKYDNVVKRLLKHIPLNWAPNSAFSSYDINDYFRGK</sequence>
<evidence type="ECO:0000313" key="10">
    <source>
        <dbReference type="Proteomes" id="UP000740413"/>
    </source>
</evidence>
<evidence type="ECO:0000259" key="8">
    <source>
        <dbReference type="Pfam" id="PF00884"/>
    </source>
</evidence>
<comment type="caution">
    <text evidence="9">The sequence shown here is derived from an EMBL/GenBank/DDBJ whole genome shotgun (WGS) entry which is preliminary data.</text>
</comment>
<keyword evidence="5" id="KW-0378">Hydrolase</keyword>
<evidence type="ECO:0000256" key="6">
    <source>
        <dbReference type="ARBA" id="ARBA00022837"/>
    </source>
</evidence>
<dbReference type="RefSeq" id="WP_214613524.1">
    <property type="nucleotide sequence ID" value="NZ_JACATN010000009.1"/>
</dbReference>
<dbReference type="PROSITE" id="PS00149">
    <property type="entry name" value="SULFATASE_2"/>
    <property type="match status" value="1"/>
</dbReference>
<dbReference type="InterPro" id="IPR035874">
    <property type="entry name" value="IDS"/>
</dbReference>
<name>A0ABS5WJM5_9FLAO</name>
<reference evidence="10" key="2">
    <citation type="submission" date="2023-07" db="EMBL/GenBank/DDBJ databases">
        <title>Zobellia barbeyronii sp. nov., a new marine flavobacterium, isolated from green and red algae.</title>
        <authorList>
            <person name="Nedashkovskaya O.I."/>
            <person name="Otstavnykh N."/>
            <person name="Zhukova N."/>
            <person name="Guzev K."/>
            <person name="Chausova V."/>
            <person name="Tekutyeva L."/>
            <person name="Mikhailov V."/>
            <person name="Isaeva M."/>
        </authorList>
    </citation>
    <scope>NUCLEOTIDE SEQUENCE [LARGE SCALE GENOMIC DNA]</scope>
    <source>
        <strain evidence="10">KMM 6746</strain>
    </source>
</reference>
<evidence type="ECO:0000256" key="4">
    <source>
        <dbReference type="ARBA" id="ARBA00022729"/>
    </source>
</evidence>
<evidence type="ECO:0000256" key="3">
    <source>
        <dbReference type="ARBA" id="ARBA00022723"/>
    </source>
</evidence>
<dbReference type="Gene3D" id="3.40.720.10">
    <property type="entry name" value="Alkaline Phosphatase, subunit A"/>
    <property type="match status" value="1"/>
</dbReference>
<dbReference type="InterPro" id="IPR024607">
    <property type="entry name" value="Sulfatase_CS"/>
</dbReference>
<feature type="signal peptide" evidence="7">
    <location>
        <begin position="1"/>
        <end position="20"/>
    </location>
</feature>
<keyword evidence="6" id="KW-0106">Calcium</keyword>
<dbReference type="Pfam" id="PF00884">
    <property type="entry name" value="Sulfatase"/>
    <property type="match status" value="1"/>
</dbReference>
<dbReference type="Proteomes" id="UP000740413">
    <property type="component" value="Unassembled WGS sequence"/>
</dbReference>
<dbReference type="InterPro" id="IPR017850">
    <property type="entry name" value="Alkaline_phosphatase_core_sf"/>
</dbReference>
<keyword evidence="10" id="KW-1185">Reference proteome</keyword>
<organism evidence="9 10">
    <name type="scientific">Zobellia barbeyronii</name>
    <dbReference type="NCBI Taxonomy" id="2748009"/>
    <lineage>
        <taxon>Bacteria</taxon>
        <taxon>Pseudomonadati</taxon>
        <taxon>Bacteroidota</taxon>
        <taxon>Flavobacteriia</taxon>
        <taxon>Flavobacteriales</taxon>
        <taxon>Flavobacteriaceae</taxon>
        <taxon>Zobellia</taxon>
    </lineage>
</organism>
<reference evidence="9 10" key="1">
    <citation type="submission" date="2020-06" db="EMBL/GenBank/DDBJ databases">
        <authorList>
            <person name="Isaeva M.P."/>
            <person name="Chernysheva N.Y."/>
        </authorList>
    </citation>
    <scope>NUCLEOTIDE SEQUENCE [LARGE SCALE GENOMIC DNA]</scope>
    <source>
        <strain evidence="9 10">KMM 6746</strain>
    </source>
</reference>
<dbReference type="InterPro" id="IPR000917">
    <property type="entry name" value="Sulfatase_N"/>
</dbReference>
<evidence type="ECO:0000256" key="2">
    <source>
        <dbReference type="ARBA" id="ARBA00008779"/>
    </source>
</evidence>
<dbReference type="PROSITE" id="PS00523">
    <property type="entry name" value="SULFATASE_1"/>
    <property type="match status" value="1"/>
</dbReference>
<keyword evidence="4 7" id="KW-0732">Signal</keyword>
<proteinExistence type="inferred from homology"/>
<evidence type="ECO:0000313" key="9">
    <source>
        <dbReference type="EMBL" id="MBT2163591.1"/>
    </source>
</evidence>
<dbReference type="SUPFAM" id="SSF53649">
    <property type="entry name" value="Alkaline phosphatase-like"/>
    <property type="match status" value="1"/>
</dbReference>
<protein>
    <submittedName>
        <fullName evidence="9">Sulfatase</fullName>
    </submittedName>
</protein>
<feature type="chain" id="PRO_5045993213" evidence="7">
    <location>
        <begin position="21"/>
        <end position="476"/>
    </location>
</feature>
<dbReference type="CDD" id="cd16030">
    <property type="entry name" value="iduronate-2-sulfatase"/>
    <property type="match status" value="1"/>
</dbReference>
<evidence type="ECO:0000256" key="7">
    <source>
        <dbReference type="SAM" id="SignalP"/>
    </source>
</evidence>
<comment type="cofactor">
    <cofactor evidence="1">
        <name>Ca(2+)</name>
        <dbReference type="ChEBI" id="CHEBI:29108"/>
    </cofactor>
</comment>
<comment type="similarity">
    <text evidence="2">Belongs to the sulfatase family.</text>
</comment>
<keyword evidence="3" id="KW-0479">Metal-binding</keyword>
<accession>A0ABS5WJM5</accession>
<dbReference type="EMBL" id="JACATN010000009">
    <property type="protein sequence ID" value="MBT2163591.1"/>
    <property type="molecule type" value="Genomic_DNA"/>
</dbReference>